<keyword evidence="2" id="KW-1185">Reference proteome</keyword>
<dbReference type="Proteomes" id="UP000194003">
    <property type="component" value="Unassembled WGS sequence"/>
</dbReference>
<evidence type="ECO:0000313" key="1">
    <source>
        <dbReference type="EMBL" id="OSM06928.1"/>
    </source>
</evidence>
<protein>
    <submittedName>
        <fullName evidence="1">Uncharacterized protein</fullName>
    </submittedName>
</protein>
<reference evidence="1 2" key="1">
    <citation type="journal article" date="2016" name="BMC Genomics">
        <title>Combined genomic and structural analyses of a cultured magnetotactic bacterium reveals its niche adaptation to a dynamic environment.</title>
        <authorList>
            <person name="Araujo A.C."/>
            <person name="Morillo V."/>
            <person name="Cypriano J."/>
            <person name="Teixeira L.C."/>
            <person name="Leao P."/>
            <person name="Lyra S."/>
            <person name="Almeida L.G."/>
            <person name="Bazylinski D.A."/>
            <person name="Vasconcellos A.T."/>
            <person name="Abreu F."/>
            <person name="Lins U."/>
        </authorList>
    </citation>
    <scope>NUCLEOTIDE SEQUENCE [LARGE SCALE GENOMIC DNA]</scope>
    <source>
        <strain evidence="1 2">IT-1</strain>
    </source>
</reference>
<dbReference type="AlphaFoldDB" id="A0A1Y2K863"/>
<gene>
    <name evidence="1" type="ORF">MAIT1_00187</name>
</gene>
<sequence length="112" mass="12222">MRAGQRLTFAVERVLDPWFDRTIPIADPMQGAPSANLAMRLTEGLRPLPAAGWCALAGSIGRHRSAAFALGQTQAIVARHSGRLWIFANDLRLCYGNNRGLLTLRIAMAEPP</sequence>
<proteinExistence type="predicted"/>
<comment type="caution">
    <text evidence="1">The sequence shown here is derived from an EMBL/GenBank/DDBJ whole genome shotgun (WGS) entry which is preliminary data.</text>
</comment>
<evidence type="ECO:0000313" key="2">
    <source>
        <dbReference type="Proteomes" id="UP000194003"/>
    </source>
</evidence>
<accession>A0A1Y2K863</accession>
<organism evidence="1 2">
    <name type="scientific">Magnetofaba australis IT-1</name>
    <dbReference type="NCBI Taxonomy" id="1434232"/>
    <lineage>
        <taxon>Bacteria</taxon>
        <taxon>Pseudomonadati</taxon>
        <taxon>Pseudomonadota</taxon>
        <taxon>Magnetococcia</taxon>
        <taxon>Magnetococcales</taxon>
        <taxon>Magnetococcaceae</taxon>
        <taxon>Magnetofaba</taxon>
    </lineage>
</organism>
<dbReference type="Gene3D" id="2.60.120.430">
    <property type="entry name" value="Galactose-binding lectin"/>
    <property type="match status" value="1"/>
</dbReference>
<name>A0A1Y2K863_9PROT</name>
<dbReference type="EMBL" id="LVJN01000015">
    <property type="protein sequence ID" value="OSM06928.1"/>
    <property type="molecule type" value="Genomic_DNA"/>
</dbReference>